<name>A0A1M7DLI5_9FLAO</name>
<keyword evidence="3 8" id="KW-1134">Transmembrane beta strand</keyword>
<sequence>MKNICTAVLFLIVGINFLCGQQQDLSKMKVNYMAGKIPAPQAVESFLLENKLQQFAYSKESLKSYKIQGVKCTHENVLDCLNKILKGLPFEALIYQNTVIIRKKTLKVSAVSDTLNHTQLLRTVQKQKDTLELSNRETKIEEITLNAGYYAVKDKERTGSISKVTAKDIENQPVTNVLSTLQGRMAGVNITQNSGVPGGGFDIQIRGKNSLRTAGNASLYIIDGVPMGSEMTSPYSGVVLPGASINPLNSFNPNDIESLEVLKDADATAIYGSRGANGVVLITTKKGKSGKLVLHFTSTYGLSKVASKMKMMSTPQYLEMRKQAFTNDNITNYLATAYDINGTWEQNRYSDWNKVLIGNTAASSNSQLSLSGGSETTTFLLSLGHNEQTTAFGKGFKYVSNNISSNIAHHSPDKKFQLNISNLFSNQKNNVLRSDITRQSYWLSPNAPDLYHQDGSLNWESNTFANPVAAYNSTYSNESKQFLTNINSQYELFPHVRIKLNGGINYQTFNEIALQPNTMYNPSFALGQSSATSRASQNNQDRFSFIMEPQINWSYKKNRHEFDVLVGGTFQREVNKQGTMTGVGFESNVFIENIGAAQTKTISDQIRTEYRYAAVFGRLNYQFKNRYILNITGRRDGSSRFGPNKRFANFGAVGAAWLFSKEKFMESENWLNFGKLRGSYGSAGSDQIGDYQYLDTYTVSSSLYNATLGLLPSRLYNPDYSWEKTTKLETALELGFLKNRLNLTAAWYRNISSNQLVGIQLPSMTGFPSVLANLPATVENTGFELELNARPIKSGGVSWETGLNISFPKNKLLAFPGLEGSTYANQYVIGQPITIIKVYQLEGINPQIGQYRFTDFNGDGKISSPDDNKVIEKIGVQYFGGWNNTFRYKNWDLSVLFQFVKQRNRNYNSIMPVPGGMTNQPLEVLNVWSAENPDGFYMPYRSGGNTSHNLFQNSTAAVSDASFIRLKNLQIGYRIPLNNSVFKDVKIFFQGQNLVTWTQYFGIDPEFTFMGFLPPLRTYSFGAQFNL</sequence>
<dbReference type="SUPFAM" id="SSF56935">
    <property type="entry name" value="Porins"/>
    <property type="match status" value="1"/>
</dbReference>
<keyword evidence="4 8" id="KW-0812">Transmembrane</keyword>
<dbReference type="InterPro" id="IPR012910">
    <property type="entry name" value="Plug_dom"/>
</dbReference>
<dbReference type="InterPro" id="IPR023996">
    <property type="entry name" value="TonB-dep_OMP_SusC/RagA"/>
</dbReference>
<evidence type="ECO:0000256" key="6">
    <source>
        <dbReference type="ARBA" id="ARBA00023136"/>
    </source>
</evidence>
<dbReference type="InterPro" id="IPR039426">
    <property type="entry name" value="TonB-dep_rcpt-like"/>
</dbReference>
<dbReference type="InterPro" id="IPR036942">
    <property type="entry name" value="Beta-barrel_TonB_sf"/>
</dbReference>
<evidence type="ECO:0000313" key="13">
    <source>
        <dbReference type="Proteomes" id="UP000184364"/>
    </source>
</evidence>
<dbReference type="InterPro" id="IPR000531">
    <property type="entry name" value="Beta-barrel_TonB"/>
</dbReference>
<keyword evidence="2 8" id="KW-0813">Transport</keyword>
<dbReference type="NCBIfam" id="TIGR04057">
    <property type="entry name" value="SusC_RagA_signa"/>
    <property type="match status" value="1"/>
</dbReference>
<dbReference type="NCBIfam" id="TIGR04056">
    <property type="entry name" value="OMP_RagA_SusC"/>
    <property type="match status" value="1"/>
</dbReference>
<dbReference type="AlphaFoldDB" id="A0A1M7DLI5"/>
<dbReference type="Pfam" id="PF00593">
    <property type="entry name" value="TonB_dep_Rec_b-barrel"/>
    <property type="match status" value="1"/>
</dbReference>
<evidence type="ECO:0000256" key="2">
    <source>
        <dbReference type="ARBA" id="ARBA00022448"/>
    </source>
</evidence>
<keyword evidence="6 8" id="KW-0472">Membrane</keyword>
<evidence type="ECO:0000259" key="10">
    <source>
        <dbReference type="Pfam" id="PF00593"/>
    </source>
</evidence>
<evidence type="ECO:0000256" key="1">
    <source>
        <dbReference type="ARBA" id="ARBA00004571"/>
    </source>
</evidence>
<comment type="similarity">
    <text evidence="8 9">Belongs to the TonB-dependent receptor family.</text>
</comment>
<feature type="domain" description="TonB-dependent receptor plug" evidence="11">
    <location>
        <begin position="155"/>
        <end position="279"/>
    </location>
</feature>
<proteinExistence type="inferred from homology"/>
<reference evidence="13" key="1">
    <citation type="submission" date="2016-11" db="EMBL/GenBank/DDBJ databases">
        <authorList>
            <person name="Varghese N."/>
            <person name="Submissions S."/>
        </authorList>
    </citation>
    <scope>NUCLEOTIDE SEQUENCE [LARGE SCALE GENOMIC DNA]</scope>
    <source>
        <strain evidence="13">DSM 26899</strain>
    </source>
</reference>
<organism evidence="12 13">
    <name type="scientific">Chryseobacterium polytrichastri</name>
    <dbReference type="NCBI Taxonomy" id="1302687"/>
    <lineage>
        <taxon>Bacteria</taxon>
        <taxon>Pseudomonadati</taxon>
        <taxon>Bacteroidota</taxon>
        <taxon>Flavobacteriia</taxon>
        <taxon>Flavobacteriales</taxon>
        <taxon>Weeksellaceae</taxon>
        <taxon>Chryseobacterium group</taxon>
        <taxon>Chryseobacterium</taxon>
    </lineage>
</organism>
<dbReference type="EMBL" id="FRAV01000025">
    <property type="protein sequence ID" value="SHL80374.1"/>
    <property type="molecule type" value="Genomic_DNA"/>
</dbReference>
<evidence type="ECO:0000256" key="9">
    <source>
        <dbReference type="RuleBase" id="RU003357"/>
    </source>
</evidence>
<evidence type="ECO:0000256" key="4">
    <source>
        <dbReference type="ARBA" id="ARBA00022692"/>
    </source>
</evidence>
<dbReference type="PROSITE" id="PS52016">
    <property type="entry name" value="TONB_DEPENDENT_REC_3"/>
    <property type="match status" value="1"/>
</dbReference>
<dbReference type="RefSeq" id="WP_073294406.1">
    <property type="nucleotide sequence ID" value="NZ_FRAV01000025.1"/>
</dbReference>
<feature type="domain" description="TonB-dependent receptor-like beta-barrel" evidence="10">
    <location>
        <begin position="448"/>
        <end position="994"/>
    </location>
</feature>
<keyword evidence="5 9" id="KW-0798">TonB box</keyword>
<dbReference type="GO" id="GO:0009279">
    <property type="term" value="C:cell outer membrane"/>
    <property type="evidence" value="ECO:0007669"/>
    <property type="project" value="UniProtKB-SubCell"/>
</dbReference>
<evidence type="ECO:0000256" key="7">
    <source>
        <dbReference type="ARBA" id="ARBA00023237"/>
    </source>
</evidence>
<dbReference type="OrthoDB" id="9768177at2"/>
<dbReference type="Gene3D" id="2.40.170.20">
    <property type="entry name" value="TonB-dependent receptor, beta-barrel domain"/>
    <property type="match status" value="1"/>
</dbReference>
<accession>A0A1M7DLI5</accession>
<keyword evidence="13" id="KW-1185">Reference proteome</keyword>
<dbReference type="InterPro" id="IPR023997">
    <property type="entry name" value="TonB-dep_OMP_SusC/RagA_CS"/>
</dbReference>
<evidence type="ECO:0000256" key="8">
    <source>
        <dbReference type="PROSITE-ProRule" id="PRU01360"/>
    </source>
</evidence>
<evidence type="ECO:0000256" key="5">
    <source>
        <dbReference type="ARBA" id="ARBA00023077"/>
    </source>
</evidence>
<comment type="subcellular location">
    <subcellularLocation>
        <location evidence="1 8">Cell outer membrane</location>
        <topology evidence="1 8">Multi-pass membrane protein</topology>
    </subcellularLocation>
</comment>
<keyword evidence="7 8" id="KW-0998">Cell outer membrane</keyword>
<dbReference type="Gene3D" id="2.170.130.10">
    <property type="entry name" value="TonB-dependent receptor, plug domain"/>
    <property type="match status" value="1"/>
</dbReference>
<dbReference type="InterPro" id="IPR037066">
    <property type="entry name" value="Plug_dom_sf"/>
</dbReference>
<evidence type="ECO:0000256" key="3">
    <source>
        <dbReference type="ARBA" id="ARBA00022452"/>
    </source>
</evidence>
<dbReference type="Proteomes" id="UP000184364">
    <property type="component" value="Unassembled WGS sequence"/>
</dbReference>
<gene>
    <name evidence="12" type="ORF">SAMN05444267_102536</name>
</gene>
<protein>
    <submittedName>
        <fullName evidence="12">TonB-linked outer membrane protein, SusC/RagA family</fullName>
    </submittedName>
</protein>
<evidence type="ECO:0000259" key="11">
    <source>
        <dbReference type="Pfam" id="PF07715"/>
    </source>
</evidence>
<dbReference type="STRING" id="1302687.SAMN05444267_102536"/>
<dbReference type="Pfam" id="PF07715">
    <property type="entry name" value="Plug"/>
    <property type="match status" value="1"/>
</dbReference>
<evidence type="ECO:0000313" key="12">
    <source>
        <dbReference type="EMBL" id="SHL80374.1"/>
    </source>
</evidence>